<dbReference type="AlphaFoldDB" id="A0A9Q0JE85"/>
<name>A0A9Q0JE85_9ROSI</name>
<gene>
    <name evidence="2" type="ORF">Tsubulata_035251</name>
</gene>
<dbReference type="InterPro" id="IPR040256">
    <property type="entry name" value="At4g02000-like"/>
</dbReference>
<organism evidence="2 3">
    <name type="scientific">Turnera subulata</name>
    <dbReference type="NCBI Taxonomy" id="218843"/>
    <lineage>
        <taxon>Eukaryota</taxon>
        <taxon>Viridiplantae</taxon>
        <taxon>Streptophyta</taxon>
        <taxon>Embryophyta</taxon>
        <taxon>Tracheophyta</taxon>
        <taxon>Spermatophyta</taxon>
        <taxon>Magnoliopsida</taxon>
        <taxon>eudicotyledons</taxon>
        <taxon>Gunneridae</taxon>
        <taxon>Pentapetalae</taxon>
        <taxon>rosids</taxon>
        <taxon>fabids</taxon>
        <taxon>Malpighiales</taxon>
        <taxon>Passifloraceae</taxon>
        <taxon>Turnera</taxon>
    </lineage>
</organism>
<feature type="compositionally biased region" description="Polar residues" evidence="1">
    <location>
        <begin position="117"/>
        <end position="142"/>
    </location>
</feature>
<evidence type="ECO:0008006" key="4">
    <source>
        <dbReference type="Google" id="ProtNLM"/>
    </source>
</evidence>
<proteinExistence type="predicted"/>
<dbReference type="OrthoDB" id="1751344at2759"/>
<dbReference type="EMBL" id="JAKUCV010003686">
    <property type="protein sequence ID" value="KAJ4838007.1"/>
    <property type="molecule type" value="Genomic_DNA"/>
</dbReference>
<sequence>MTKEGLSYLASATGKPLHMNQDCSTLLSSDRVTVCIDVDYSKPLLNELVVALDGCTHKIEISYSWKPMHCDLCNKWGHHHLPCSTKQPSTQWIPKAIPTISLKPTVQSRMDGNPALTTNSICATDTNNAPQPVTHDSGNSPSKLIPKVSAPISSDCTQTASNSSIEINAPNVPPTTSASETGVNPSPKKPRKAAARVQEVKTILGEGEGFHARSVACGWPRRLGFDACGLFNEGCAFKCYGLDEKDNHERR</sequence>
<feature type="compositionally biased region" description="Polar residues" evidence="1">
    <location>
        <begin position="151"/>
        <end position="166"/>
    </location>
</feature>
<evidence type="ECO:0000256" key="1">
    <source>
        <dbReference type="SAM" id="MobiDB-lite"/>
    </source>
</evidence>
<accession>A0A9Q0JE85</accession>
<keyword evidence="3" id="KW-1185">Reference proteome</keyword>
<dbReference type="PANTHER" id="PTHR31286">
    <property type="entry name" value="GLYCINE-RICH CELL WALL STRUCTURAL PROTEIN 1.8-LIKE"/>
    <property type="match status" value="1"/>
</dbReference>
<evidence type="ECO:0000313" key="3">
    <source>
        <dbReference type="Proteomes" id="UP001141552"/>
    </source>
</evidence>
<dbReference type="Proteomes" id="UP001141552">
    <property type="component" value="Unassembled WGS sequence"/>
</dbReference>
<comment type="caution">
    <text evidence="2">The sequence shown here is derived from an EMBL/GenBank/DDBJ whole genome shotgun (WGS) entry which is preliminary data.</text>
</comment>
<feature type="region of interest" description="Disordered" evidence="1">
    <location>
        <begin position="117"/>
        <end position="193"/>
    </location>
</feature>
<reference evidence="2" key="1">
    <citation type="submission" date="2022-02" db="EMBL/GenBank/DDBJ databases">
        <authorList>
            <person name="Henning P.M."/>
            <person name="McCubbin A.G."/>
            <person name="Shore J.S."/>
        </authorList>
    </citation>
    <scope>NUCLEOTIDE SEQUENCE</scope>
    <source>
        <strain evidence="2">F60SS</strain>
        <tissue evidence="2">Leaves</tissue>
    </source>
</reference>
<dbReference type="PANTHER" id="PTHR31286:SF180">
    <property type="entry name" value="OS10G0362600 PROTEIN"/>
    <property type="match status" value="1"/>
</dbReference>
<reference evidence="2" key="2">
    <citation type="journal article" date="2023" name="Plants (Basel)">
        <title>Annotation of the Turnera subulata (Passifloraceae) Draft Genome Reveals the S-Locus Evolved after the Divergence of Turneroideae from Passifloroideae in a Stepwise Manner.</title>
        <authorList>
            <person name="Henning P.M."/>
            <person name="Roalson E.H."/>
            <person name="Mir W."/>
            <person name="McCubbin A.G."/>
            <person name="Shore J.S."/>
        </authorList>
    </citation>
    <scope>NUCLEOTIDE SEQUENCE</scope>
    <source>
        <strain evidence="2">F60SS</strain>
    </source>
</reference>
<feature type="compositionally biased region" description="Polar residues" evidence="1">
    <location>
        <begin position="174"/>
        <end position="184"/>
    </location>
</feature>
<protein>
    <recommendedName>
        <fullName evidence="4">DUF4283 domain-containing protein</fullName>
    </recommendedName>
</protein>
<evidence type="ECO:0000313" key="2">
    <source>
        <dbReference type="EMBL" id="KAJ4838007.1"/>
    </source>
</evidence>